<dbReference type="AlphaFoldDB" id="A0A814PA42"/>
<gene>
    <name evidence="1" type="ORF">JXQ802_LOCUS19252</name>
</gene>
<dbReference type="EMBL" id="CAJNOL010000523">
    <property type="protein sequence ID" value="CAF1101947.1"/>
    <property type="molecule type" value="Genomic_DNA"/>
</dbReference>
<dbReference type="Proteomes" id="UP000663870">
    <property type="component" value="Unassembled WGS sequence"/>
</dbReference>
<proteinExistence type="predicted"/>
<accession>A0A814PA42</accession>
<dbReference type="InterPro" id="IPR046960">
    <property type="entry name" value="PPR_At4g14850-like_plant"/>
</dbReference>
<dbReference type="Gene3D" id="1.25.40.10">
    <property type="entry name" value="Tetratricopeptide repeat domain"/>
    <property type="match status" value="1"/>
</dbReference>
<dbReference type="PANTHER" id="PTHR47926:SF359">
    <property type="entry name" value="PENTACOTRIPEPTIDE-REPEAT REGION OF PRORP DOMAIN-CONTAINING PROTEIN"/>
    <property type="match status" value="1"/>
</dbReference>
<name>A0A814PA42_9BILA</name>
<dbReference type="InterPro" id="IPR011990">
    <property type="entry name" value="TPR-like_helical_dom_sf"/>
</dbReference>
<reference evidence="1" key="1">
    <citation type="submission" date="2021-02" db="EMBL/GenBank/DDBJ databases">
        <authorList>
            <person name="Nowell W R."/>
        </authorList>
    </citation>
    <scope>NUCLEOTIDE SEQUENCE</scope>
</reference>
<dbReference type="GO" id="GO:0003723">
    <property type="term" value="F:RNA binding"/>
    <property type="evidence" value="ECO:0007669"/>
    <property type="project" value="InterPro"/>
</dbReference>
<keyword evidence="2" id="KW-1185">Reference proteome</keyword>
<comment type="caution">
    <text evidence="1">The sequence shown here is derived from an EMBL/GenBank/DDBJ whole genome shotgun (WGS) entry which is preliminary data.</text>
</comment>
<evidence type="ECO:0000313" key="2">
    <source>
        <dbReference type="Proteomes" id="UP000663870"/>
    </source>
</evidence>
<dbReference type="GO" id="GO:0009451">
    <property type="term" value="P:RNA modification"/>
    <property type="evidence" value="ECO:0007669"/>
    <property type="project" value="InterPro"/>
</dbReference>
<dbReference type="PANTHER" id="PTHR47926">
    <property type="entry name" value="PENTATRICOPEPTIDE REPEAT-CONTAINING PROTEIN"/>
    <property type="match status" value="1"/>
</dbReference>
<evidence type="ECO:0000313" key="1">
    <source>
        <dbReference type="EMBL" id="CAF1101947.1"/>
    </source>
</evidence>
<sequence length="122" mass="14142">MPEKVLDLLDEMTIEPNNFTLALLFNACARVANDRAMRIGRKLLDEIPNDFRNDTVVLTSAAHMLMKFGEAESAEHVVKLVRNKGIITHGVLMNGYNINDETWKYFKIFEEMRKKKLFPMRP</sequence>
<organism evidence="1 2">
    <name type="scientific">Rotaria sordida</name>
    <dbReference type="NCBI Taxonomy" id="392033"/>
    <lineage>
        <taxon>Eukaryota</taxon>
        <taxon>Metazoa</taxon>
        <taxon>Spiralia</taxon>
        <taxon>Gnathifera</taxon>
        <taxon>Rotifera</taxon>
        <taxon>Eurotatoria</taxon>
        <taxon>Bdelloidea</taxon>
        <taxon>Philodinida</taxon>
        <taxon>Philodinidae</taxon>
        <taxon>Rotaria</taxon>
    </lineage>
</organism>
<protein>
    <recommendedName>
        <fullName evidence="3">Pentatricopeptide repeat-containing protein</fullName>
    </recommendedName>
</protein>
<evidence type="ECO:0008006" key="3">
    <source>
        <dbReference type="Google" id="ProtNLM"/>
    </source>
</evidence>